<sequence>MKYIIPSLILVLAVAGIAVWLFADNLMLGLGMTAAALVLWAIAPSTLGQPGGSSGTTVKVDPQRVKDYRTENPGATIADGIRATRP</sequence>
<reference evidence="1 2" key="1">
    <citation type="submission" date="2024-04" db="EMBL/GenBank/DDBJ databases">
        <title>Arthrobacter sp. from Plains bison fecal sample.</title>
        <authorList>
            <person name="Ruzzini A."/>
        </authorList>
    </citation>
    <scope>NUCLEOTIDE SEQUENCE [LARGE SCALE GENOMIC DNA]</scope>
    <source>
        <strain evidence="1 2">EINP1</strain>
    </source>
</reference>
<keyword evidence="2" id="KW-1185">Reference proteome</keyword>
<dbReference type="Proteomes" id="UP001448858">
    <property type="component" value="Chromosome"/>
</dbReference>
<gene>
    <name evidence="1" type="ORF">AAE021_00600</name>
</gene>
<evidence type="ECO:0000313" key="1">
    <source>
        <dbReference type="EMBL" id="WZP16122.1"/>
    </source>
</evidence>
<organism evidence="1 2">
    <name type="scientific">Arthrobacter citreus</name>
    <dbReference type="NCBI Taxonomy" id="1670"/>
    <lineage>
        <taxon>Bacteria</taxon>
        <taxon>Bacillati</taxon>
        <taxon>Actinomycetota</taxon>
        <taxon>Actinomycetes</taxon>
        <taxon>Micrococcales</taxon>
        <taxon>Micrococcaceae</taxon>
        <taxon>Arthrobacter</taxon>
    </lineage>
</organism>
<protein>
    <submittedName>
        <fullName evidence="1">Uncharacterized protein</fullName>
    </submittedName>
</protein>
<accession>A0ABZ2ZWA7</accession>
<evidence type="ECO:0000313" key="2">
    <source>
        <dbReference type="Proteomes" id="UP001448858"/>
    </source>
</evidence>
<proteinExistence type="predicted"/>
<dbReference type="RefSeq" id="WP_342023770.1">
    <property type="nucleotide sequence ID" value="NZ_CP151657.1"/>
</dbReference>
<name>A0ABZ2ZWA7_9MICC</name>
<dbReference type="EMBL" id="CP151657">
    <property type="protein sequence ID" value="WZP16122.1"/>
    <property type="molecule type" value="Genomic_DNA"/>
</dbReference>